<gene>
    <name evidence="1" type="ORF">RPERSI_LOCUS32529</name>
</gene>
<evidence type="ECO:0000313" key="1">
    <source>
        <dbReference type="EMBL" id="CAG8842908.1"/>
    </source>
</evidence>
<comment type="caution">
    <text evidence="1">The sequence shown here is derived from an EMBL/GenBank/DDBJ whole genome shotgun (WGS) entry which is preliminary data.</text>
</comment>
<evidence type="ECO:0000313" key="2">
    <source>
        <dbReference type="Proteomes" id="UP000789920"/>
    </source>
</evidence>
<reference evidence="1" key="1">
    <citation type="submission" date="2021-06" db="EMBL/GenBank/DDBJ databases">
        <authorList>
            <person name="Kallberg Y."/>
            <person name="Tangrot J."/>
            <person name="Rosling A."/>
        </authorList>
    </citation>
    <scope>NUCLEOTIDE SEQUENCE</scope>
    <source>
        <strain evidence="1">MA461A</strain>
    </source>
</reference>
<feature type="non-terminal residue" evidence="1">
    <location>
        <position position="137"/>
    </location>
</feature>
<keyword evidence="2" id="KW-1185">Reference proteome</keyword>
<name>A0ACA9SMP8_9GLOM</name>
<dbReference type="Proteomes" id="UP000789920">
    <property type="component" value="Unassembled WGS sequence"/>
</dbReference>
<dbReference type="EMBL" id="CAJVQC010136188">
    <property type="protein sequence ID" value="CAG8842908.1"/>
    <property type="molecule type" value="Genomic_DNA"/>
</dbReference>
<sequence>SEYKTLGNQAFSAKEYKKAIECFSKAIELDPSNHVLYSNRSASYSSLKEYNKALEDANKTVELKNDWAKGYSRKGAALHGLGKIQEARETYQEGLKIDPNNAQLKKSLEDLERVENPQFKIFSDDALVKIAMNPKLR</sequence>
<proteinExistence type="predicted"/>
<organism evidence="1 2">
    <name type="scientific">Racocetra persica</name>
    <dbReference type="NCBI Taxonomy" id="160502"/>
    <lineage>
        <taxon>Eukaryota</taxon>
        <taxon>Fungi</taxon>
        <taxon>Fungi incertae sedis</taxon>
        <taxon>Mucoromycota</taxon>
        <taxon>Glomeromycotina</taxon>
        <taxon>Glomeromycetes</taxon>
        <taxon>Diversisporales</taxon>
        <taxon>Gigasporaceae</taxon>
        <taxon>Racocetra</taxon>
    </lineage>
</organism>
<feature type="non-terminal residue" evidence="1">
    <location>
        <position position="1"/>
    </location>
</feature>
<protein>
    <submittedName>
        <fullName evidence="1">1264_t:CDS:1</fullName>
    </submittedName>
</protein>
<accession>A0ACA9SMP8</accession>